<dbReference type="InterPro" id="IPR024719">
    <property type="entry name" value="HpaB/PvcC/4-BUDH_C"/>
</dbReference>
<evidence type="ECO:0000256" key="4">
    <source>
        <dbReference type="PIRSR" id="PIRSR000331-2"/>
    </source>
</evidence>
<dbReference type="KEGG" id="dwd:DSCW_31010"/>
<accession>A0A5K7ZB60</accession>
<dbReference type="Pfam" id="PF03241">
    <property type="entry name" value="HpaB"/>
    <property type="match status" value="1"/>
</dbReference>
<dbReference type="SUPFAM" id="SSF47203">
    <property type="entry name" value="Acyl-CoA dehydrogenase C-terminal domain-like"/>
    <property type="match status" value="1"/>
</dbReference>
<dbReference type="RefSeq" id="WP_155304582.1">
    <property type="nucleotide sequence ID" value="NZ_AP021875.1"/>
</dbReference>
<dbReference type="GO" id="GO:0016627">
    <property type="term" value="F:oxidoreductase activity, acting on the CH-CH group of donors"/>
    <property type="evidence" value="ECO:0007669"/>
    <property type="project" value="InterPro"/>
</dbReference>
<dbReference type="InterPro" id="IPR009100">
    <property type="entry name" value="AcylCoA_DH/oxidase_NM_dom_sf"/>
</dbReference>
<sequence length="489" mass="54358">MSMMTAAQYEESLRKLDLVVYMFGERIDNVVDNPIIRPSMNAVAMTYELAHKPEYRDLMTATSHLTGERINRFTHIHQCREDLVKKSKMGRLLGRKTGCCFQRCVGMDALNALSIVTYDMDQALGTEYNPRFLAYLEMVQRGDLVCDGAMTDPKGDRSLPPHKQPDPDMFLRVVEKTAEGIVVRGAKAHQTGAVNSHEIIVMPTLTMREADGDYAVSFALPADAKGITYIMGRQSCDTRKMENGKLDQGNIRFGGHEALVVFDDVFVPWDRVFMCGETEFSGILVEKFASYHRQSYACKVGVGDVLIGAAQTAAEFNGAERASHIRDKIIEMNQLNETLYCGCIACAAEGAVEPSGTYCVQTLLANVHKQNVTRFPYEISRLAQDIAGGLMVTLPSEADYRSETVGPLIEKYFRTREGVSTEARMRILRLIENLTLGTAAVGYLTESMHGAGSPQAQRIMIARQVNMNEKKRAARNLCGIEETDGKNQD</sequence>
<dbReference type="EMBL" id="AP021875">
    <property type="protein sequence ID" value="BBO75684.1"/>
    <property type="molecule type" value="Genomic_DNA"/>
</dbReference>
<organism evidence="7 8">
    <name type="scientific">Desulfosarcina widdelii</name>
    <dbReference type="NCBI Taxonomy" id="947919"/>
    <lineage>
        <taxon>Bacteria</taxon>
        <taxon>Pseudomonadati</taxon>
        <taxon>Thermodesulfobacteriota</taxon>
        <taxon>Desulfobacteria</taxon>
        <taxon>Desulfobacterales</taxon>
        <taxon>Desulfosarcinaceae</taxon>
        <taxon>Desulfosarcina</taxon>
    </lineage>
</organism>
<keyword evidence="2 4" id="KW-0274">FAD</keyword>
<dbReference type="InterPro" id="IPR036250">
    <property type="entry name" value="AcylCo_DH-like_C"/>
</dbReference>
<evidence type="ECO:0000313" key="7">
    <source>
        <dbReference type="EMBL" id="BBO75684.1"/>
    </source>
</evidence>
<dbReference type="AlphaFoldDB" id="A0A5K7ZB60"/>
<proteinExistence type="predicted"/>
<dbReference type="Gene3D" id="2.40.110.10">
    <property type="entry name" value="Butyryl-CoA Dehydrogenase, subunit A, domain 2"/>
    <property type="match status" value="1"/>
</dbReference>
<dbReference type="InterPro" id="IPR024674">
    <property type="entry name" value="HpaB/PvcC/4-BUDH_N"/>
</dbReference>
<dbReference type="SUPFAM" id="SSF56645">
    <property type="entry name" value="Acyl-CoA dehydrogenase NM domain-like"/>
    <property type="match status" value="1"/>
</dbReference>
<evidence type="ECO:0000256" key="3">
    <source>
        <dbReference type="ARBA" id="ARBA00023002"/>
    </source>
</evidence>
<keyword evidence="8" id="KW-1185">Reference proteome</keyword>
<evidence type="ECO:0000313" key="8">
    <source>
        <dbReference type="Proteomes" id="UP000427769"/>
    </source>
</evidence>
<evidence type="ECO:0000256" key="2">
    <source>
        <dbReference type="ARBA" id="ARBA00022827"/>
    </source>
</evidence>
<dbReference type="InterPro" id="IPR004925">
    <property type="entry name" value="HpaB/PvcC/4-BUDH"/>
</dbReference>
<dbReference type="Pfam" id="PF11794">
    <property type="entry name" value="HpaB_N"/>
    <property type="match status" value="1"/>
</dbReference>
<feature type="domain" description="HpaB/PvcC/4-BUDH N-terminal" evidence="6">
    <location>
        <begin position="5"/>
        <end position="274"/>
    </location>
</feature>
<dbReference type="OrthoDB" id="7233724at2"/>
<feature type="domain" description="HpaB/PvcC/4-BUDH C-terminal" evidence="5">
    <location>
        <begin position="284"/>
        <end position="478"/>
    </location>
</feature>
<gene>
    <name evidence="7" type="primary">abfD_2</name>
    <name evidence="7" type="ORF">DSCW_31010</name>
</gene>
<protein>
    <submittedName>
        <fullName evidence="7">4-hydroxybutyryl-CoA dehydratase</fullName>
    </submittedName>
</protein>
<keyword evidence="3" id="KW-0560">Oxidoreductase</keyword>
<dbReference type="Proteomes" id="UP000427769">
    <property type="component" value="Chromosome"/>
</dbReference>
<dbReference type="PIRSF" id="PIRSF000331">
    <property type="entry name" value="HpaA_HpaB"/>
    <property type="match status" value="1"/>
</dbReference>
<dbReference type="Gene3D" id="1.10.3140.10">
    <property type="entry name" value="4-hydroxybutyryl-coa dehydratase, domain 1"/>
    <property type="match status" value="1"/>
</dbReference>
<reference evidence="7 8" key="1">
    <citation type="submission" date="2019-11" db="EMBL/GenBank/DDBJ databases">
        <title>Comparative genomics of hydrocarbon-degrading Desulfosarcina strains.</title>
        <authorList>
            <person name="Watanabe M."/>
            <person name="Kojima H."/>
            <person name="Fukui M."/>
        </authorList>
    </citation>
    <scope>NUCLEOTIDE SEQUENCE [LARGE SCALE GENOMIC DNA]</scope>
    <source>
        <strain evidence="7 8">PP31</strain>
    </source>
</reference>
<evidence type="ECO:0000259" key="6">
    <source>
        <dbReference type="Pfam" id="PF11794"/>
    </source>
</evidence>
<dbReference type="InterPro" id="IPR046373">
    <property type="entry name" value="Acyl-CoA_Oxase/DH_mid-dom_sf"/>
</dbReference>
<evidence type="ECO:0000259" key="5">
    <source>
        <dbReference type="Pfam" id="PF03241"/>
    </source>
</evidence>
<dbReference type="PANTHER" id="PTHR36117">
    <property type="entry name" value="4-HYDROXYPHENYLACETATE 3-MONOOXYGENASE-RELATED"/>
    <property type="match status" value="1"/>
</dbReference>
<name>A0A5K7ZB60_9BACT</name>
<feature type="binding site" evidence="4">
    <location>
        <position position="191"/>
    </location>
    <ligand>
        <name>FAD</name>
        <dbReference type="ChEBI" id="CHEBI:57692"/>
    </ligand>
</feature>
<dbReference type="PANTHER" id="PTHR36117:SF3">
    <property type="entry name" value="4-HYDROXYPHENYLACETATE 3-MONOOXYGENASE-RELATED"/>
    <property type="match status" value="1"/>
</dbReference>
<evidence type="ECO:0000256" key="1">
    <source>
        <dbReference type="ARBA" id="ARBA00022630"/>
    </source>
</evidence>
<keyword evidence="1" id="KW-0285">Flavoprotein</keyword>
<dbReference type="Gene3D" id="1.20.140.10">
    <property type="entry name" value="Butyryl-CoA Dehydrogenase, subunit A, domain 3"/>
    <property type="match status" value="1"/>
</dbReference>